<dbReference type="NCBIfam" id="TIGR00377">
    <property type="entry name" value="ant_ant_sig"/>
    <property type="match status" value="1"/>
</dbReference>
<reference evidence="4" key="2">
    <citation type="journal article" date="2021" name="PeerJ">
        <title>Extensive microbial diversity within the chicken gut microbiome revealed by metagenomics and culture.</title>
        <authorList>
            <person name="Gilroy R."/>
            <person name="Ravi A."/>
            <person name="Getino M."/>
            <person name="Pursley I."/>
            <person name="Horton D.L."/>
            <person name="Alikhan N.F."/>
            <person name="Baker D."/>
            <person name="Gharbi K."/>
            <person name="Hall N."/>
            <person name="Watson M."/>
            <person name="Adriaenssens E.M."/>
            <person name="Foster-Nyarko E."/>
            <person name="Jarju S."/>
            <person name="Secka A."/>
            <person name="Antonio M."/>
            <person name="Oren A."/>
            <person name="Chaudhuri R.R."/>
            <person name="La Ragione R."/>
            <person name="Hildebrand F."/>
            <person name="Pallen M.J."/>
        </authorList>
    </citation>
    <scope>NUCLEOTIDE SEQUENCE</scope>
    <source>
        <strain evidence="4">CHK33-4379</strain>
    </source>
</reference>
<evidence type="ECO:0000256" key="1">
    <source>
        <dbReference type="ARBA" id="ARBA00009013"/>
    </source>
</evidence>
<evidence type="ECO:0000313" key="4">
    <source>
        <dbReference type="EMBL" id="HIT58517.1"/>
    </source>
</evidence>
<dbReference type="EMBL" id="DVLL01000010">
    <property type="protein sequence ID" value="HIT58517.1"/>
    <property type="molecule type" value="Genomic_DNA"/>
</dbReference>
<dbReference type="InterPro" id="IPR003658">
    <property type="entry name" value="Anti-sigma_ant"/>
</dbReference>
<comment type="caution">
    <text evidence="4">The sequence shown here is derived from an EMBL/GenBank/DDBJ whole genome shotgun (WGS) entry which is preliminary data.</text>
</comment>
<gene>
    <name evidence="4" type="ORF">IAC39_02220</name>
</gene>
<dbReference type="SUPFAM" id="SSF52091">
    <property type="entry name" value="SpoIIaa-like"/>
    <property type="match status" value="1"/>
</dbReference>
<dbReference type="CDD" id="cd07043">
    <property type="entry name" value="STAS_anti-anti-sigma_factors"/>
    <property type="match status" value="1"/>
</dbReference>
<dbReference type="PANTHER" id="PTHR33495">
    <property type="entry name" value="ANTI-SIGMA FACTOR ANTAGONIST TM_1081-RELATED-RELATED"/>
    <property type="match status" value="1"/>
</dbReference>
<dbReference type="PANTHER" id="PTHR33495:SF2">
    <property type="entry name" value="ANTI-SIGMA FACTOR ANTAGONIST TM_1081-RELATED"/>
    <property type="match status" value="1"/>
</dbReference>
<organism evidence="4 5">
    <name type="scientific">Candidatus Faeciplasma pullistercoris</name>
    <dbReference type="NCBI Taxonomy" id="2840800"/>
    <lineage>
        <taxon>Bacteria</taxon>
        <taxon>Bacillati</taxon>
        <taxon>Bacillota</taxon>
        <taxon>Clostridia</taxon>
        <taxon>Eubacteriales</taxon>
        <taxon>Oscillospiraceae</taxon>
        <taxon>Oscillospiraceae incertae sedis</taxon>
        <taxon>Candidatus Faeciplasma</taxon>
    </lineage>
</organism>
<dbReference type="Proteomes" id="UP000824136">
    <property type="component" value="Unassembled WGS sequence"/>
</dbReference>
<feature type="domain" description="STAS" evidence="3">
    <location>
        <begin position="1"/>
        <end position="82"/>
    </location>
</feature>
<dbReference type="PROSITE" id="PS50801">
    <property type="entry name" value="STAS"/>
    <property type="match status" value="1"/>
</dbReference>
<proteinExistence type="inferred from homology"/>
<evidence type="ECO:0000313" key="5">
    <source>
        <dbReference type="Proteomes" id="UP000824136"/>
    </source>
</evidence>
<evidence type="ECO:0000259" key="3">
    <source>
        <dbReference type="PROSITE" id="PS50801"/>
    </source>
</evidence>
<comment type="similarity">
    <text evidence="1 2">Belongs to the anti-sigma-factor antagonist family.</text>
</comment>
<reference evidence="4" key="1">
    <citation type="submission" date="2020-10" db="EMBL/GenBank/DDBJ databases">
        <authorList>
            <person name="Gilroy R."/>
        </authorList>
    </citation>
    <scope>NUCLEOTIDE SEQUENCE</scope>
    <source>
        <strain evidence="4">CHK33-4379</strain>
    </source>
</reference>
<dbReference type="InterPro" id="IPR036513">
    <property type="entry name" value="STAS_dom_sf"/>
</dbReference>
<dbReference type="GO" id="GO:0043856">
    <property type="term" value="F:anti-sigma factor antagonist activity"/>
    <property type="evidence" value="ECO:0007669"/>
    <property type="project" value="InterPro"/>
</dbReference>
<sequence>MCRLTGEIDHHSARWLRMDIDTAISDHKPKILRLDFSGVTFMDSSGIGLVMGRYKNMKLSGGSVELTNMPEYIEKVMLMAGMDKLADMPQRNSVTADERQGEKNG</sequence>
<dbReference type="Pfam" id="PF01740">
    <property type="entry name" value="STAS"/>
    <property type="match status" value="1"/>
</dbReference>
<dbReference type="InterPro" id="IPR002645">
    <property type="entry name" value="STAS_dom"/>
</dbReference>
<accession>A0A9D1GT02</accession>
<dbReference type="AlphaFoldDB" id="A0A9D1GT02"/>
<protein>
    <recommendedName>
        <fullName evidence="2">Anti-sigma factor antagonist</fullName>
    </recommendedName>
</protein>
<evidence type="ECO:0000256" key="2">
    <source>
        <dbReference type="RuleBase" id="RU003749"/>
    </source>
</evidence>
<name>A0A9D1GT02_9FIRM</name>
<dbReference type="Gene3D" id="3.30.750.24">
    <property type="entry name" value="STAS domain"/>
    <property type="match status" value="1"/>
</dbReference>